<dbReference type="RefSeq" id="WP_057738019.1">
    <property type="nucleotide sequence ID" value="NZ_AZDQ01000008.1"/>
</dbReference>
<gene>
    <name evidence="1" type="ORF">LA20249_08725</name>
</gene>
<dbReference type="KEGG" id="lali:LA20249_08725"/>
<evidence type="ECO:0000313" key="1">
    <source>
        <dbReference type="EMBL" id="AUI72260.1"/>
    </source>
</evidence>
<dbReference type="OrthoDB" id="1491115at2"/>
<keyword evidence="2" id="KW-1185">Reference proteome</keyword>
<dbReference type="PANTHER" id="PTHR39441:SF1">
    <property type="entry name" value="DUF2252 DOMAIN-CONTAINING PROTEIN"/>
    <property type="match status" value="1"/>
</dbReference>
<organism evidence="1 2">
    <name type="scientific">Companilactobacillus alimentarius DSM 20249</name>
    <dbReference type="NCBI Taxonomy" id="1423720"/>
    <lineage>
        <taxon>Bacteria</taxon>
        <taxon>Bacillati</taxon>
        <taxon>Bacillota</taxon>
        <taxon>Bacilli</taxon>
        <taxon>Lactobacillales</taxon>
        <taxon>Lactobacillaceae</taxon>
        <taxon>Companilactobacillus</taxon>
    </lineage>
</organism>
<reference evidence="1 2" key="1">
    <citation type="submission" date="2016-12" db="EMBL/GenBank/DDBJ databases">
        <title>The whole genome sequencing and assembly of Lactobacillus alimentarius DSM 20249T strain.</title>
        <authorList>
            <person name="Lee Y.-J."/>
            <person name="Yi H."/>
            <person name="Bahn Y.-S."/>
            <person name="Kim J.F."/>
            <person name="Lee D.-W."/>
        </authorList>
    </citation>
    <scope>NUCLEOTIDE SEQUENCE [LARGE SCALE GENOMIC DNA]</scope>
    <source>
        <strain evidence="1 2">DSM 20249</strain>
    </source>
</reference>
<evidence type="ECO:0000313" key="2">
    <source>
        <dbReference type="Proteomes" id="UP000234653"/>
    </source>
</evidence>
<protein>
    <recommendedName>
        <fullName evidence="3">DUF2252 domain-containing protein</fullName>
    </recommendedName>
</protein>
<dbReference type="STRING" id="1423720.FC67_GL000271"/>
<dbReference type="Pfam" id="PF10009">
    <property type="entry name" value="DUF2252"/>
    <property type="match status" value="1"/>
</dbReference>
<dbReference type="EMBL" id="CP018867">
    <property type="protein sequence ID" value="AUI72260.1"/>
    <property type="molecule type" value="Genomic_DNA"/>
</dbReference>
<name>A0A2K9HI92_9LACO</name>
<dbReference type="SUPFAM" id="SSF56112">
    <property type="entry name" value="Protein kinase-like (PK-like)"/>
    <property type="match status" value="1"/>
</dbReference>
<dbReference type="AlphaFoldDB" id="A0A2K9HI92"/>
<dbReference type="Proteomes" id="UP000234653">
    <property type="component" value="Chromosome"/>
</dbReference>
<dbReference type="InterPro" id="IPR011009">
    <property type="entry name" value="Kinase-like_dom_sf"/>
</dbReference>
<dbReference type="PANTHER" id="PTHR39441">
    <property type="entry name" value="DUF2252 DOMAIN-CONTAINING PROTEIN"/>
    <property type="match status" value="1"/>
</dbReference>
<proteinExistence type="predicted"/>
<accession>A0A2K9HI92</accession>
<evidence type="ECO:0008006" key="3">
    <source>
        <dbReference type="Google" id="ProtNLM"/>
    </source>
</evidence>
<sequence>MINTPYTFQDTDAFKSTERLIIKGRFFATAVSDSFDTFKPKKRKIHKILNIKNKLLVPELLAVKKERMSKSVFAFFRGTVDVMHYDLSRNENSGIKVLVGGDAHLGNFGFYGSSEGQLLFDMNDFDEAHLGHWEYDLKRLLVSALLVARSHNFDETDVQEYLLTVVDTYFDTLKHMTKISEMKRFILPNTLQNITEIFGKLKDNEEYFQDSFNSMIAKSIKKAQRSNSNLVIEKYTEVNDDGERLFVENKPVTQHISKKDYQSVSKGYEKYKKNQRSDVRLFLEDFKIIDIVRHSVGVGSVGTLCYLILLRDLDSNYLVLQAKQALPIYNNDELYFDDKISQGQNIVNSQLILQSASDPFLGAFDTEQYSFYMRQFKDMKSSINLDKLDFESFKDYTKVCVILLARAHSHSPNYPLIIGFGAEYSDIANSLMNFTNSYAQQVEYDFESFKKDLKDEG</sequence>
<dbReference type="InterPro" id="IPR018721">
    <property type="entry name" value="DUF2252"/>
</dbReference>